<dbReference type="SUPFAM" id="SSF116842">
    <property type="entry name" value="XseB-like"/>
    <property type="match status" value="1"/>
</dbReference>
<keyword evidence="3 6" id="KW-0540">Nuclease</keyword>
<comment type="subunit">
    <text evidence="6">Heterooligomer composed of large and small subunits.</text>
</comment>
<dbReference type="Proteomes" id="UP000824072">
    <property type="component" value="Unassembled WGS sequence"/>
</dbReference>
<dbReference type="Gene3D" id="1.10.287.1040">
    <property type="entry name" value="Exonuclease VII, small subunit"/>
    <property type="match status" value="1"/>
</dbReference>
<evidence type="ECO:0000256" key="5">
    <source>
        <dbReference type="ARBA" id="ARBA00022839"/>
    </source>
</evidence>
<evidence type="ECO:0000256" key="1">
    <source>
        <dbReference type="ARBA" id="ARBA00009998"/>
    </source>
</evidence>
<evidence type="ECO:0000256" key="3">
    <source>
        <dbReference type="ARBA" id="ARBA00022722"/>
    </source>
</evidence>
<dbReference type="GO" id="GO:0009318">
    <property type="term" value="C:exodeoxyribonuclease VII complex"/>
    <property type="evidence" value="ECO:0007669"/>
    <property type="project" value="UniProtKB-UniRule"/>
</dbReference>
<evidence type="ECO:0000313" key="8">
    <source>
        <dbReference type="Proteomes" id="UP000824072"/>
    </source>
</evidence>
<dbReference type="PIRSF" id="PIRSF006488">
    <property type="entry name" value="Exonuc_VII_S"/>
    <property type="match status" value="1"/>
</dbReference>
<dbReference type="GO" id="GO:0006308">
    <property type="term" value="P:DNA catabolic process"/>
    <property type="evidence" value="ECO:0007669"/>
    <property type="project" value="UniProtKB-UniRule"/>
</dbReference>
<dbReference type="GO" id="GO:0005829">
    <property type="term" value="C:cytosol"/>
    <property type="evidence" value="ECO:0007669"/>
    <property type="project" value="TreeGrafter"/>
</dbReference>
<keyword evidence="5 6" id="KW-0269">Exonuclease</keyword>
<evidence type="ECO:0000313" key="7">
    <source>
        <dbReference type="EMBL" id="HIU34791.1"/>
    </source>
</evidence>
<dbReference type="AlphaFoldDB" id="A0A9D1IDI0"/>
<accession>A0A9D1IDI0</accession>
<comment type="function">
    <text evidence="6">Bidirectionally degrades single-stranded DNA into large acid-insoluble oligonucleotides, which are then degraded further into small acid-soluble oligonucleotides.</text>
</comment>
<evidence type="ECO:0000256" key="2">
    <source>
        <dbReference type="ARBA" id="ARBA00022490"/>
    </source>
</evidence>
<sequence length="72" mass="8232">MGEMTFEQGMEELERLVRGLEAGEMSLEESFQAFERGIHLEKALKKMLEEGDAKIRVLTEEGERAMRGEGQE</sequence>
<keyword evidence="4 6" id="KW-0378">Hydrolase</keyword>
<reference evidence="7" key="2">
    <citation type="journal article" date="2021" name="PeerJ">
        <title>Extensive microbial diversity within the chicken gut microbiome revealed by metagenomics and culture.</title>
        <authorList>
            <person name="Gilroy R."/>
            <person name="Ravi A."/>
            <person name="Getino M."/>
            <person name="Pursley I."/>
            <person name="Horton D.L."/>
            <person name="Alikhan N.F."/>
            <person name="Baker D."/>
            <person name="Gharbi K."/>
            <person name="Hall N."/>
            <person name="Watson M."/>
            <person name="Adriaenssens E.M."/>
            <person name="Foster-Nyarko E."/>
            <person name="Jarju S."/>
            <person name="Secka A."/>
            <person name="Antonio M."/>
            <person name="Oren A."/>
            <person name="Chaudhuri R.R."/>
            <person name="La Ragione R."/>
            <person name="Hildebrand F."/>
            <person name="Pallen M.J."/>
        </authorList>
    </citation>
    <scope>NUCLEOTIDE SEQUENCE</scope>
    <source>
        <strain evidence="7">ChiHcec3-11533</strain>
    </source>
</reference>
<dbReference type="EC" id="3.1.11.6" evidence="6"/>
<dbReference type="PANTHER" id="PTHR34137">
    <property type="entry name" value="EXODEOXYRIBONUCLEASE 7 SMALL SUBUNIT"/>
    <property type="match status" value="1"/>
</dbReference>
<dbReference type="HAMAP" id="MF_00337">
    <property type="entry name" value="Exonuc_7_S"/>
    <property type="match status" value="1"/>
</dbReference>
<dbReference type="InterPro" id="IPR037004">
    <property type="entry name" value="Exonuc_VII_ssu_sf"/>
</dbReference>
<dbReference type="EMBL" id="DVMU01000205">
    <property type="protein sequence ID" value="HIU34791.1"/>
    <property type="molecule type" value="Genomic_DNA"/>
</dbReference>
<keyword evidence="2 6" id="KW-0963">Cytoplasm</keyword>
<comment type="caution">
    <text evidence="7">The sequence shown here is derived from an EMBL/GenBank/DDBJ whole genome shotgun (WGS) entry which is preliminary data.</text>
</comment>
<comment type="catalytic activity">
    <reaction evidence="6">
        <text>Exonucleolytic cleavage in either 5'- to 3'- or 3'- to 5'-direction to yield nucleoside 5'-phosphates.</text>
        <dbReference type="EC" id="3.1.11.6"/>
    </reaction>
</comment>
<evidence type="ECO:0000256" key="6">
    <source>
        <dbReference type="HAMAP-Rule" id="MF_00337"/>
    </source>
</evidence>
<reference evidence="7" key="1">
    <citation type="submission" date="2020-10" db="EMBL/GenBank/DDBJ databases">
        <authorList>
            <person name="Gilroy R."/>
        </authorList>
    </citation>
    <scope>NUCLEOTIDE SEQUENCE</scope>
    <source>
        <strain evidence="7">ChiHcec3-11533</strain>
    </source>
</reference>
<proteinExistence type="inferred from homology"/>
<comment type="subcellular location">
    <subcellularLocation>
        <location evidence="6">Cytoplasm</location>
    </subcellularLocation>
</comment>
<dbReference type="GO" id="GO:0008855">
    <property type="term" value="F:exodeoxyribonuclease VII activity"/>
    <property type="evidence" value="ECO:0007669"/>
    <property type="project" value="UniProtKB-UniRule"/>
</dbReference>
<name>A0A9D1IDI0_9FIRM</name>
<dbReference type="PANTHER" id="PTHR34137:SF1">
    <property type="entry name" value="EXODEOXYRIBONUCLEASE 7 SMALL SUBUNIT"/>
    <property type="match status" value="1"/>
</dbReference>
<dbReference type="Pfam" id="PF02609">
    <property type="entry name" value="Exonuc_VII_S"/>
    <property type="match status" value="1"/>
</dbReference>
<dbReference type="NCBIfam" id="NF002140">
    <property type="entry name" value="PRK00977.1-4"/>
    <property type="match status" value="1"/>
</dbReference>
<evidence type="ECO:0000256" key="4">
    <source>
        <dbReference type="ARBA" id="ARBA00022801"/>
    </source>
</evidence>
<dbReference type="NCBIfam" id="TIGR01280">
    <property type="entry name" value="xseB"/>
    <property type="match status" value="1"/>
</dbReference>
<comment type="similarity">
    <text evidence="1 6">Belongs to the XseB family.</text>
</comment>
<dbReference type="InterPro" id="IPR003761">
    <property type="entry name" value="Exonuc_VII_S"/>
</dbReference>
<protein>
    <recommendedName>
        <fullName evidence="6">Exodeoxyribonuclease 7 small subunit</fullName>
        <ecNumber evidence="6">3.1.11.6</ecNumber>
    </recommendedName>
    <alternativeName>
        <fullName evidence="6">Exodeoxyribonuclease VII small subunit</fullName>
        <shortName evidence="6">Exonuclease VII small subunit</shortName>
    </alternativeName>
</protein>
<organism evidence="7 8">
    <name type="scientific">Candidatus Pullichristensenella excrementigallinarum</name>
    <dbReference type="NCBI Taxonomy" id="2840907"/>
    <lineage>
        <taxon>Bacteria</taxon>
        <taxon>Bacillati</taxon>
        <taxon>Bacillota</taxon>
        <taxon>Clostridia</taxon>
        <taxon>Candidatus Pullichristensenella</taxon>
    </lineage>
</organism>
<gene>
    <name evidence="6" type="primary">xseB</name>
    <name evidence="7" type="ORF">IAB02_09525</name>
</gene>